<dbReference type="Proteomes" id="UP000316855">
    <property type="component" value="Chromosome"/>
</dbReference>
<dbReference type="KEGG" id="gax:Pan161_44960"/>
<keyword evidence="3" id="KW-1185">Reference proteome</keyword>
<accession>A0A517VIJ8</accession>
<name>A0A517VIJ8_9PLAN</name>
<gene>
    <name evidence="2" type="ORF">Pan161_44960</name>
</gene>
<evidence type="ECO:0000256" key="1">
    <source>
        <dbReference type="SAM" id="Phobius"/>
    </source>
</evidence>
<dbReference type="EMBL" id="CP036343">
    <property type="protein sequence ID" value="QDT92825.1"/>
    <property type="molecule type" value="Genomic_DNA"/>
</dbReference>
<reference evidence="2 3" key="1">
    <citation type="submission" date="2019-02" db="EMBL/GenBank/DDBJ databases">
        <title>Deep-cultivation of Planctomycetes and their phenomic and genomic characterization uncovers novel biology.</title>
        <authorList>
            <person name="Wiegand S."/>
            <person name="Jogler M."/>
            <person name="Boedeker C."/>
            <person name="Pinto D."/>
            <person name="Vollmers J."/>
            <person name="Rivas-Marin E."/>
            <person name="Kohn T."/>
            <person name="Peeters S.H."/>
            <person name="Heuer A."/>
            <person name="Rast P."/>
            <person name="Oberbeckmann S."/>
            <person name="Bunk B."/>
            <person name="Jeske O."/>
            <person name="Meyerdierks A."/>
            <person name="Storesund J.E."/>
            <person name="Kallscheuer N."/>
            <person name="Luecker S."/>
            <person name="Lage O.M."/>
            <person name="Pohl T."/>
            <person name="Merkel B.J."/>
            <person name="Hornburger P."/>
            <person name="Mueller R.-W."/>
            <person name="Bruemmer F."/>
            <person name="Labrenz M."/>
            <person name="Spormann A.M."/>
            <person name="Op den Camp H."/>
            <person name="Overmann J."/>
            <person name="Amann R."/>
            <person name="Jetten M.S.M."/>
            <person name="Mascher T."/>
            <person name="Medema M.H."/>
            <person name="Devos D.P."/>
            <person name="Kaster A.-K."/>
            <person name="Ovreas L."/>
            <person name="Rohde M."/>
            <person name="Galperin M.Y."/>
            <person name="Jogler C."/>
        </authorList>
    </citation>
    <scope>NUCLEOTIDE SEQUENCE [LARGE SCALE GENOMIC DNA]</scope>
    <source>
        <strain evidence="2 3">Pan161</strain>
    </source>
</reference>
<evidence type="ECO:0000313" key="2">
    <source>
        <dbReference type="EMBL" id="QDT92825.1"/>
    </source>
</evidence>
<proteinExistence type="predicted"/>
<keyword evidence="1" id="KW-1133">Transmembrane helix</keyword>
<evidence type="ECO:0000313" key="3">
    <source>
        <dbReference type="Proteomes" id="UP000316855"/>
    </source>
</evidence>
<feature type="transmembrane region" description="Helical" evidence="1">
    <location>
        <begin position="65"/>
        <end position="84"/>
    </location>
</feature>
<keyword evidence="1" id="KW-0472">Membrane</keyword>
<sequence length="191" mass="21378">MAFTSIRCLRVRIQMSELEVTGIKSISIRSSATTYAFDLRKTSMNDASDQSRSLKTSSARSGKRVALIAVGVLVVAIILWWLLFSAHPIRLTTTEPPADKGWQLLKQPFWVKAEAVDTLPPESQWKGQYVIVVSKDGEPFYQRMIDPAQIQAGKPFDLALKKNGTQYSAAFYEIQQGKPGKRLSNNLSFTH</sequence>
<protein>
    <submittedName>
        <fullName evidence="2">Uncharacterized protein</fullName>
    </submittedName>
</protein>
<keyword evidence="1" id="KW-0812">Transmembrane</keyword>
<organism evidence="2 3">
    <name type="scientific">Gimesia algae</name>
    <dbReference type="NCBI Taxonomy" id="2527971"/>
    <lineage>
        <taxon>Bacteria</taxon>
        <taxon>Pseudomonadati</taxon>
        <taxon>Planctomycetota</taxon>
        <taxon>Planctomycetia</taxon>
        <taxon>Planctomycetales</taxon>
        <taxon>Planctomycetaceae</taxon>
        <taxon>Gimesia</taxon>
    </lineage>
</organism>
<dbReference type="AlphaFoldDB" id="A0A517VIJ8"/>